<organism evidence="1 2">
    <name type="scientific">Acrobeloides nanus</name>
    <dbReference type="NCBI Taxonomy" id="290746"/>
    <lineage>
        <taxon>Eukaryota</taxon>
        <taxon>Metazoa</taxon>
        <taxon>Ecdysozoa</taxon>
        <taxon>Nematoda</taxon>
        <taxon>Chromadorea</taxon>
        <taxon>Rhabditida</taxon>
        <taxon>Tylenchina</taxon>
        <taxon>Cephalobomorpha</taxon>
        <taxon>Cephaloboidea</taxon>
        <taxon>Cephalobidae</taxon>
        <taxon>Acrobeloides</taxon>
    </lineage>
</organism>
<dbReference type="Proteomes" id="UP000887540">
    <property type="component" value="Unplaced"/>
</dbReference>
<dbReference type="InterPro" id="IPR012337">
    <property type="entry name" value="RNaseH-like_sf"/>
</dbReference>
<dbReference type="SUPFAM" id="SSF53098">
    <property type="entry name" value="Ribonuclease H-like"/>
    <property type="match status" value="1"/>
</dbReference>
<dbReference type="Gene3D" id="3.30.420.10">
    <property type="entry name" value="Ribonuclease H-like superfamily/Ribonuclease H"/>
    <property type="match status" value="1"/>
</dbReference>
<dbReference type="WBParaSite" id="ACRNAN_scaffold164.g11491.t1">
    <property type="protein sequence ID" value="ACRNAN_scaffold164.g11491.t1"/>
    <property type="gene ID" value="ACRNAN_scaffold164.g11491"/>
</dbReference>
<dbReference type="InterPro" id="IPR036397">
    <property type="entry name" value="RNaseH_sf"/>
</dbReference>
<keyword evidence="1" id="KW-1185">Reference proteome</keyword>
<sequence length="134" mass="15246">IYTDASFNNKFILPAISGYYGPNHPLNFAHTIYCEIGSAGAEVIAARLALSRLLDYKHYNNEHVVLKSDYNTMVNAMNNGFKDKQCNGEFLKLRKIAEKFPTQVLFQYVPRNSDQGIRKADAMAKRALKDYYGE</sequence>
<proteinExistence type="predicted"/>
<accession>A0A914D198</accession>
<reference evidence="2" key="1">
    <citation type="submission" date="2022-11" db="UniProtKB">
        <authorList>
            <consortium name="WormBaseParasite"/>
        </authorList>
    </citation>
    <scope>IDENTIFICATION</scope>
</reference>
<name>A0A914D198_9BILA</name>
<evidence type="ECO:0000313" key="2">
    <source>
        <dbReference type="WBParaSite" id="ACRNAN_scaffold164.g11491.t1"/>
    </source>
</evidence>
<dbReference type="CDD" id="cd06222">
    <property type="entry name" value="RNase_H_like"/>
    <property type="match status" value="1"/>
</dbReference>
<evidence type="ECO:0000313" key="1">
    <source>
        <dbReference type="Proteomes" id="UP000887540"/>
    </source>
</evidence>
<dbReference type="GO" id="GO:0003676">
    <property type="term" value="F:nucleic acid binding"/>
    <property type="evidence" value="ECO:0007669"/>
    <property type="project" value="InterPro"/>
</dbReference>
<dbReference type="AlphaFoldDB" id="A0A914D198"/>
<protein>
    <submittedName>
        <fullName evidence="2">RNase H type-1 domain-containing protein</fullName>
    </submittedName>
</protein>
<dbReference type="InterPro" id="IPR044730">
    <property type="entry name" value="RNase_H-like_dom_plant"/>
</dbReference>